<dbReference type="Gene3D" id="1.10.1240.20">
    <property type="entry name" value="Lytic transglycosylase, superhelical linker domain"/>
    <property type="match status" value="1"/>
</dbReference>
<proteinExistence type="inferred from homology"/>
<dbReference type="CDD" id="cd13401">
    <property type="entry name" value="Slt70-like"/>
    <property type="match status" value="1"/>
</dbReference>
<evidence type="ECO:0000256" key="1">
    <source>
        <dbReference type="ARBA" id="ARBA00007734"/>
    </source>
</evidence>
<feature type="domain" description="Lytic transglycosylase superhelical linker" evidence="4">
    <location>
        <begin position="411"/>
        <end position="477"/>
    </location>
</feature>
<dbReference type="PANTHER" id="PTHR37423:SF5">
    <property type="entry name" value="SOLUBLE LYTIC MUREIN TRANSGLYCOSYLASE"/>
    <property type="match status" value="1"/>
</dbReference>
<dbReference type="PANTHER" id="PTHR37423">
    <property type="entry name" value="SOLUBLE LYTIC MUREIN TRANSGLYCOSYLASE-RELATED"/>
    <property type="match status" value="1"/>
</dbReference>
<keyword evidence="2" id="KW-0732">Signal</keyword>
<dbReference type="Gene3D" id="1.25.20.10">
    <property type="entry name" value="Bacterial muramidases"/>
    <property type="match status" value="1"/>
</dbReference>
<organism evidence="5 6">
    <name type="scientific">Parendozoicomonas callyspongiae</name>
    <dbReference type="NCBI Taxonomy" id="2942213"/>
    <lineage>
        <taxon>Bacteria</taxon>
        <taxon>Pseudomonadati</taxon>
        <taxon>Pseudomonadota</taxon>
        <taxon>Gammaproteobacteria</taxon>
        <taxon>Oceanospirillales</taxon>
        <taxon>Endozoicomonadaceae</taxon>
        <taxon>Parendozoicomonas</taxon>
    </lineage>
</organism>
<evidence type="ECO:0000259" key="3">
    <source>
        <dbReference type="Pfam" id="PF01464"/>
    </source>
</evidence>
<dbReference type="Proteomes" id="UP001203338">
    <property type="component" value="Unassembled WGS sequence"/>
</dbReference>
<dbReference type="EMBL" id="JAMFLX010000009">
    <property type="protein sequence ID" value="MCL6269920.1"/>
    <property type="molecule type" value="Genomic_DNA"/>
</dbReference>
<evidence type="ECO:0000256" key="2">
    <source>
        <dbReference type="ARBA" id="ARBA00022729"/>
    </source>
</evidence>
<dbReference type="InterPro" id="IPR000189">
    <property type="entry name" value="Transglyc_AS"/>
</dbReference>
<gene>
    <name evidence="5" type="ORF">M3P05_08215</name>
</gene>
<dbReference type="InterPro" id="IPR012289">
    <property type="entry name" value="Lytic_TGlycosylase_superhlx_L"/>
</dbReference>
<accession>A0ABT0PF26</accession>
<dbReference type="InterPro" id="IPR008258">
    <property type="entry name" value="Transglycosylase_SLT_dom_1"/>
</dbReference>
<feature type="domain" description="Transglycosylase SLT" evidence="3">
    <location>
        <begin position="488"/>
        <end position="600"/>
    </location>
</feature>
<dbReference type="Pfam" id="PF01464">
    <property type="entry name" value="SLT"/>
    <property type="match status" value="1"/>
</dbReference>
<dbReference type="PROSITE" id="PS00922">
    <property type="entry name" value="TRANSGLYCOSYLASE"/>
    <property type="match status" value="1"/>
</dbReference>
<evidence type="ECO:0000259" key="4">
    <source>
        <dbReference type="Pfam" id="PF14718"/>
    </source>
</evidence>
<evidence type="ECO:0000313" key="6">
    <source>
        <dbReference type="Proteomes" id="UP001203338"/>
    </source>
</evidence>
<dbReference type="Gene3D" id="1.10.530.10">
    <property type="match status" value="1"/>
</dbReference>
<dbReference type="InterPro" id="IPR008939">
    <property type="entry name" value="Lytic_TGlycosylase_superhlx_U"/>
</dbReference>
<evidence type="ECO:0000313" key="5">
    <source>
        <dbReference type="EMBL" id="MCL6269920.1"/>
    </source>
</evidence>
<dbReference type="SUPFAM" id="SSF53955">
    <property type="entry name" value="Lysozyme-like"/>
    <property type="match status" value="1"/>
</dbReference>
<dbReference type="Pfam" id="PF14718">
    <property type="entry name" value="SLT_L"/>
    <property type="match status" value="1"/>
</dbReference>
<dbReference type="InterPro" id="IPR023346">
    <property type="entry name" value="Lysozyme-like_dom_sf"/>
</dbReference>
<dbReference type="RefSeq" id="WP_249699037.1">
    <property type="nucleotide sequence ID" value="NZ_JAMFLX010000009.1"/>
</dbReference>
<name>A0ABT0PF26_9GAMM</name>
<keyword evidence="6" id="KW-1185">Reference proteome</keyword>
<protein>
    <submittedName>
        <fullName evidence="5">Transglycosylase SLT domain-containing protein</fullName>
    </submittedName>
</protein>
<comment type="similarity">
    <text evidence="1">Belongs to the transglycosylase Slt family.</text>
</comment>
<reference evidence="5 6" key="1">
    <citation type="submission" date="2022-05" db="EMBL/GenBank/DDBJ databases">
        <authorList>
            <person name="Park J.-S."/>
        </authorList>
    </citation>
    <scope>NUCLEOTIDE SEQUENCE [LARGE SCALE GENOMIC DNA]</scope>
    <source>
        <strain evidence="5 6">2012CJ34-2</strain>
    </source>
</reference>
<dbReference type="InterPro" id="IPR037061">
    <property type="entry name" value="Lytic_TGlycoase_superhlx_L_sf"/>
</dbReference>
<dbReference type="SUPFAM" id="SSF48435">
    <property type="entry name" value="Bacterial muramidases"/>
    <property type="match status" value="1"/>
</dbReference>
<sequence length="661" mass="76250">MLNQLRHLSICFGLILSLLLPGITLAEASDQQSLFLSVEKSLKRGDIKVYLQNRAELEDYPLSGYLEYLYLSTRFNSINQKDINRFVSSHPDLPQASQLQYKWLSWLARKQRWTHYLQAYAGIDISGGRYQCLNGRALLATGHTKAAWQEAKSLWLVGKSQDKACDPLFSSWKKAGQFTQSLAAQRFWMAVANGKISLARYIDRSISKPLYKNSTKLFWRIHSGPYLLDATASLDGNRKTHRQIMLHGIKRLVSRDRGKALDIWLKLRNKYPFEQKQVASIDKRLAMKFAKNFTENAENQIARIDPDYKYPDITKWRIRLALAEQSWAEVLYRIHKLPMHERKSNRWSYWNAVALLKLNSRPQQTLENNILSRLSQQRSFYGFLVADLSNRPFQLNHETPAHHVSELGKLIAKHDGFARIKEWLKLKRVSSAQSELNLIKPKLTGKERKLLPYVARSFGWHHQAIMSAAREAMWNDLELRFPAPQGHLFHQYAERRKIDYPWVISVARQESAFNPSARSHAGARGLMQLMPATAKQAARKSRVPYKRTSELYKPETNIAIGTAHLAWLSNQFEGNKVFATAAYNAGGTAVRRWLRDRGHLPLDIWIETIPYDETRRYVQNVLAFRVIYSLRGETDVSMFSPSEAARLALTPAEQRLIASYP</sequence>
<comment type="caution">
    <text evidence="5">The sequence shown here is derived from an EMBL/GenBank/DDBJ whole genome shotgun (WGS) entry which is preliminary data.</text>
</comment>